<feature type="region of interest" description="Disordered" evidence="6">
    <location>
        <begin position="394"/>
        <end position="422"/>
    </location>
</feature>
<dbReference type="GO" id="GO:0008270">
    <property type="term" value="F:zinc ion binding"/>
    <property type="evidence" value="ECO:0007669"/>
    <property type="project" value="InterPro"/>
</dbReference>
<keyword evidence="2" id="KW-0805">Transcription regulation</keyword>
<feature type="region of interest" description="Disordered" evidence="6">
    <location>
        <begin position="350"/>
        <end position="379"/>
    </location>
</feature>
<dbReference type="GO" id="GO:0003677">
    <property type="term" value="F:DNA binding"/>
    <property type="evidence" value="ECO:0007669"/>
    <property type="project" value="UniProtKB-KW"/>
</dbReference>
<feature type="compositionally biased region" description="Polar residues" evidence="6">
    <location>
        <begin position="461"/>
        <end position="498"/>
    </location>
</feature>
<accession>A0A9P4U8P2</accession>
<comment type="caution">
    <text evidence="8">The sequence shown here is derived from an EMBL/GenBank/DDBJ whole genome shotgun (WGS) entry which is preliminary data.</text>
</comment>
<dbReference type="InterPro" id="IPR036864">
    <property type="entry name" value="Zn2-C6_fun-type_DNA-bd_sf"/>
</dbReference>
<dbReference type="SUPFAM" id="SSF57701">
    <property type="entry name" value="Zn2/Cys6 DNA-binding domain"/>
    <property type="match status" value="1"/>
</dbReference>
<keyword evidence="5" id="KW-0539">Nucleus</keyword>
<evidence type="ECO:0000256" key="1">
    <source>
        <dbReference type="ARBA" id="ARBA00022723"/>
    </source>
</evidence>
<keyword evidence="1" id="KW-0479">Metal-binding</keyword>
<dbReference type="Gene3D" id="4.10.240.10">
    <property type="entry name" value="Zn(2)-C6 fungal-type DNA-binding domain"/>
    <property type="match status" value="1"/>
</dbReference>
<gene>
    <name evidence="8" type="ORF">P171DRAFT_446995</name>
</gene>
<dbReference type="PANTHER" id="PTHR31668">
    <property type="entry name" value="GLUCOSE TRANSPORT TRANSCRIPTION REGULATOR RGT1-RELATED-RELATED"/>
    <property type="match status" value="1"/>
</dbReference>
<dbReference type="PANTHER" id="PTHR31668:SF26">
    <property type="entry name" value="GLUCOSE TRANSPORT TRANSCRIPTION REGULATOR RGT1-RELATED"/>
    <property type="match status" value="1"/>
</dbReference>
<feature type="region of interest" description="Disordered" evidence="6">
    <location>
        <begin position="459"/>
        <end position="498"/>
    </location>
</feature>
<name>A0A9P4U8P2_9PLEO</name>
<dbReference type="Pfam" id="PF00172">
    <property type="entry name" value="Zn_clus"/>
    <property type="match status" value="1"/>
</dbReference>
<evidence type="ECO:0000256" key="3">
    <source>
        <dbReference type="ARBA" id="ARBA00023125"/>
    </source>
</evidence>
<evidence type="ECO:0000313" key="9">
    <source>
        <dbReference type="Proteomes" id="UP000799764"/>
    </source>
</evidence>
<protein>
    <recommendedName>
        <fullName evidence="7">Zn(2)-C6 fungal-type domain-containing protein</fullName>
    </recommendedName>
</protein>
<evidence type="ECO:0000256" key="2">
    <source>
        <dbReference type="ARBA" id="ARBA00023015"/>
    </source>
</evidence>
<organism evidence="8 9">
    <name type="scientific">Karstenula rhodostoma CBS 690.94</name>
    <dbReference type="NCBI Taxonomy" id="1392251"/>
    <lineage>
        <taxon>Eukaryota</taxon>
        <taxon>Fungi</taxon>
        <taxon>Dikarya</taxon>
        <taxon>Ascomycota</taxon>
        <taxon>Pezizomycotina</taxon>
        <taxon>Dothideomycetes</taxon>
        <taxon>Pleosporomycetidae</taxon>
        <taxon>Pleosporales</taxon>
        <taxon>Massarineae</taxon>
        <taxon>Didymosphaeriaceae</taxon>
        <taxon>Karstenula</taxon>
    </lineage>
</organism>
<reference evidence="8" key="1">
    <citation type="journal article" date="2020" name="Stud. Mycol.">
        <title>101 Dothideomycetes genomes: a test case for predicting lifestyles and emergence of pathogens.</title>
        <authorList>
            <person name="Haridas S."/>
            <person name="Albert R."/>
            <person name="Binder M."/>
            <person name="Bloem J."/>
            <person name="Labutti K."/>
            <person name="Salamov A."/>
            <person name="Andreopoulos B."/>
            <person name="Baker S."/>
            <person name="Barry K."/>
            <person name="Bills G."/>
            <person name="Bluhm B."/>
            <person name="Cannon C."/>
            <person name="Castanera R."/>
            <person name="Culley D."/>
            <person name="Daum C."/>
            <person name="Ezra D."/>
            <person name="Gonzalez J."/>
            <person name="Henrissat B."/>
            <person name="Kuo A."/>
            <person name="Liang C."/>
            <person name="Lipzen A."/>
            <person name="Lutzoni F."/>
            <person name="Magnuson J."/>
            <person name="Mondo S."/>
            <person name="Nolan M."/>
            <person name="Ohm R."/>
            <person name="Pangilinan J."/>
            <person name="Park H.-J."/>
            <person name="Ramirez L."/>
            <person name="Alfaro M."/>
            <person name="Sun H."/>
            <person name="Tritt A."/>
            <person name="Yoshinaga Y."/>
            <person name="Zwiers L.-H."/>
            <person name="Turgeon B."/>
            <person name="Goodwin S."/>
            <person name="Spatafora J."/>
            <person name="Crous P."/>
            <person name="Grigoriev I."/>
        </authorList>
    </citation>
    <scope>NUCLEOTIDE SEQUENCE</scope>
    <source>
        <strain evidence="8">CBS 690.94</strain>
    </source>
</reference>
<dbReference type="SMART" id="SM00066">
    <property type="entry name" value="GAL4"/>
    <property type="match status" value="1"/>
</dbReference>
<evidence type="ECO:0000313" key="8">
    <source>
        <dbReference type="EMBL" id="KAF2441096.1"/>
    </source>
</evidence>
<feature type="domain" description="Zn(2)-C6 fungal-type" evidence="7">
    <location>
        <begin position="81"/>
        <end position="117"/>
    </location>
</feature>
<sequence length="498" mass="53989">MVQVASDMEFGQGYRYGPHGSIGYPLQQYQHNGRDTAFAIPNGARVNRRVCPVRVPIGSTRLHIRGDDNETGQSRRRVAVACARCRKRKIRCSGDPGDGTACHNCTSAGVDPSNCQFHRVGSGEAASMIDLHNFNQITSSHQTMMQMYNPPSSPVRSRPLTYPSGLDTKSIVPQAWYSSPFNSEATSPVENYGLDHSAVYLPTQSSVAYSGSYGWSTDSKNVMNNYLGHDSSLYRTHGHPYAQHNIRNVASSDALSHSMTSLQLTLPERPHTRSGLPVSQRPQLPIPQPSPAQTTRNVVDQLQDRRLRSVQAMGGSSLSNGGFTKPPLPFSSDTDIQVATTTDALSTQITSSAPASTTDTVSCFPSTATSTEALPDTPAPQFDFSTSPLFDSMPAPAQPTYSNFRDSQEYKPMTSSPTKTTMPMARQVSHNSFYSVGSGSSSKSASGASDSMLVSGHRYTPLSQNQNQPHHQASSKSVSNNTAFPVHRSLTTPLNRSY</sequence>
<dbReference type="InterPro" id="IPR001138">
    <property type="entry name" value="Zn2Cys6_DnaBD"/>
</dbReference>
<dbReference type="InterPro" id="IPR050797">
    <property type="entry name" value="Carb_Metab_Trans_Reg"/>
</dbReference>
<feature type="compositionally biased region" description="Low complexity" evidence="6">
    <location>
        <begin position="411"/>
        <end position="422"/>
    </location>
</feature>
<proteinExistence type="predicted"/>
<dbReference type="OrthoDB" id="5394557at2759"/>
<keyword evidence="9" id="KW-1185">Reference proteome</keyword>
<dbReference type="AlphaFoldDB" id="A0A9P4U8P2"/>
<dbReference type="Proteomes" id="UP000799764">
    <property type="component" value="Unassembled WGS sequence"/>
</dbReference>
<evidence type="ECO:0000256" key="6">
    <source>
        <dbReference type="SAM" id="MobiDB-lite"/>
    </source>
</evidence>
<dbReference type="CDD" id="cd00067">
    <property type="entry name" value="GAL4"/>
    <property type="match status" value="1"/>
</dbReference>
<dbReference type="GO" id="GO:0000981">
    <property type="term" value="F:DNA-binding transcription factor activity, RNA polymerase II-specific"/>
    <property type="evidence" value="ECO:0007669"/>
    <property type="project" value="InterPro"/>
</dbReference>
<feature type="region of interest" description="Disordered" evidence="6">
    <location>
        <begin position="268"/>
        <end position="296"/>
    </location>
</feature>
<keyword evidence="4" id="KW-0804">Transcription</keyword>
<keyword evidence="3" id="KW-0238">DNA-binding</keyword>
<dbReference type="PROSITE" id="PS50048">
    <property type="entry name" value="ZN2_CY6_FUNGAL_2"/>
    <property type="match status" value="1"/>
</dbReference>
<evidence type="ECO:0000256" key="4">
    <source>
        <dbReference type="ARBA" id="ARBA00023163"/>
    </source>
</evidence>
<dbReference type="EMBL" id="MU001506">
    <property type="protein sequence ID" value="KAF2441096.1"/>
    <property type="molecule type" value="Genomic_DNA"/>
</dbReference>
<feature type="compositionally biased region" description="Polar residues" evidence="6">
    <location>
        <begin position="350"/>
        <end position="372"/>
    </location>
</feature>
<evidence type="ECO:0000259" key="7">
    <source>
        <dbReference type="PROSITE" id="PS50048"/>
    </source>
</evidence>
<evidence type="ECO:0000256" key="5">
    <source>
        <dbReference type="ARBA" id="ARBA00023242"/>
    </source>
</evidence>